<comment type="caution">
    <text evidence="8">The sequence shown here is derived from an EMBL/GenBank/DDBJ whole genome shotgun (WGS) entry which is preliminary data.</text>
</comment>
<gene>
    <name evidence="8" type="ORF">G3I74_09555</name>
</gene>
<evidence type="ECO:0000256" key="5">
    <source>
        <dbReference type="ARBA" id="ARBA00023163"/>
    </source>
</evidence>
<dbReference type="InterPro" id="IPR050595">
    <property type="entry name" value="Bact_response_regulator"/>
</dbReference>
<dbReference type="Pfam" id="PF00072">
    <property type="entry name" value="Response_reg"/>
    <property type="match status" value="1"/>
</dbReference>
<evidence type="ECO:0000256" key="4">
    <source>
        <dbReference type="ARBA" id="ARBA00023125"/>
    </source>
</evidence>
<dbReference type="EMBL" id="JAAGSC010000041">
    <property type="protein sequence ID" value="NDY95975.1"/>
    <property type="molecule type" value="Genomic_DNA"/>
</dbReference>
<dbReference type="Proteomes" id="UP000484885">
    <property type="component" value="Unassembled WGS sequence"/>
</dbReference>
<proteinExistence type="predicted"/>
<dbReference type="AlphaFoldDB" id="A0A845V7S0"/>
<organism evidence="8 9">
    <name type="scientific">Wenzhouxiangella limi</name>
    <dbReference type="NCBI Taxonomy" id="2707351"/>
    <lineage>
        <taxon>Bacteria</taxon>
        <taxon>Pseudomonadati</taxon>
        <taxon>Pseudomonadota</taxon>
        <taxon>Gammaproteobacteria</taxon>
        <taxon>Chromatiales</taxon>
        <taxon>Wenzhouxiangellaceae</taxon>
        <taxon>Wenzhouxiangella</taxon>
    </lineage>
</organism>
<reference evidence="8 9" key="1">
    <citation type="submission" date="2020-02" db="EMBL/GenBank/DDBJ databases">
        <authorList>
            <person name="Zhang X.-Y."/>
        </authorList>
    </citation>
    <scope>NUCLEOTIDE SEQUENCE [LARGE SCALE GENOMIC DNA]</scope>
    <source>
        <strain evidence="8 9">C33</strain>
    </source>
</reference>
<dbReference type="Gene3D" id="3.40.50.2300">
    <property type="match status" value="1"/>
</dbReference>
<dbReference type="PANTHER" id="PTHR44591">
    <property type="entry name" value="STRESS RESPONSE REGULATOR PROTEIN 1"/>
    <property type="match status" value="1"/>
</dbReference>
<dbReference type="RefSeq" id="WP_164211365.1">
    <property type="nucleotide sequence ID" value="NZ_JAAGSC010000041.1"/>
</dbReference>
<accession>A0A845V7S0</accession>
<dbReference type="CDD" id="cd17574">
    <property type="entry name" value="REC_OmpR"/>
    <property type="match status" value="1"/>
</dbReference>
<feature type="modified residue" description="4-aspartylphosphate" evidence="6">
    <location>
        <position position="53"/>
    </location>
</feature>
<dbReference type="InterPro" id="IPR011006">
    <property type="entry name" value="CheY-like_superfamily"/>
</dbReference>
<evidence type="ECO:0000256" key="2">
    <source>
        <dbReference type="ARBA" id="ARBA00023012"/>
    </source>
</evidence>
<dbReference type="PANTHER" id="PTHR44591:SF3">
    <property type="entry name" value="RESPONSE REGULATORY DOMAIN-CONTAINING PROTEIN"/>
    <property type="match status" value="1"/>
</dbReference>
<feature type="domain" description="Response regulatory" evidence="7">
    <location>
        <begin position="4"/>
        <end position="120"/>
    </location>
</feature>
<evidence type="ECO:0000313" key="9">
    <source>
        <dbReference type="Proteomes" id="UP000484885"/>
    </source>
</evidence>
<dbReference type="GO" id="GO:0003677">
    <property type="term" value="F:DNA binding"/>
    <property type="evidence" value="ECO:0007669"/>
    <property type="project" value="UniProtKB-KW"/>
</dbReference>
<dbReference type="PROSITE" id="PS50110">
    <property type="entry name" value="RESPONSE_REGULATORY"/>
    <property type="match status" value="1"/>
</dbReference>
<evidence type="ECO:0000259" key="7">
    <source>
        <dbReference type="PROSITE" id="PS50110"/>
    </source>
</evidence>
<protein>
    <submittedName>
        <fullName evidence="8">Response regulator</fullName>
    </submittedName>
</protein>
<evidence type="ECO:0000256" key="1">
    <source>
        <dbReference type="ARBA" id="ARBA00022553"/>
    </source>
</evidence>
<keyword evidence="4" id="KW-0238">DNA-binding</keyword>
<dbReference type="GO" id="GO:0000160">
    <property type="term" value="P:phosphorelay signal transduction system"/>
    <property type="evidence" value="ECO:0007669"/>
    <property type="project" value="UniProtKB-KW"/>
</dbReference>
<dbReference type="SUPFAM" id="SSF52172">
    <property type="entry name" value="CheY-like"/>
    <property type="match status" value="1"/>
</dbReference>
<dbReference type="SMART" id="SM00448">
    <property type="entry name" value="REC"/>
    <property type="match status" value="1"/>
</dbReference>
<evidence type="ECO:0000313" key="8">
    <source>
        <dbReference type="EMBL" id="NDY95975.1"/>
    </source>
</evidence>
<keyword evidence="1 6" id="KW-0597">Phosphoprotein</keyword>
<sequence>MASKVLIADNEANLLISLEYLMQRQGFDVSMARDGTEAMKMIRQQRPDLVVLDVMMPGESGFEICQQVRADPSLRHIRIVMLSAKARETDIAKGKALGADAYIVKPFSTDDLVRQVQILLKEAR</sequence>
<keyword evidence="2" id="KW-0902">Two-component regulatory system</keyword>
<dbReference type="InterPro" id="IPR001789">
    <property type="entry name" value="Sig_transdc_resp-reg_receiver"/>
</dbReference>
<evidence type="ECO:0000256" key="6">
    <source>
        <dbReference type="PROSITE-ProRule" id="PRU00169"/>
    </source>
</evidence>
<keyword evidence="9" id="KW-1185">Reference proteome</keyword>
<keyword evidence="3" id="KW-0805">Transcription regulation</keyword>
<keyword evidence="5" id="KW-0804">Transcription</keyword>
<name>A0A845V7S0_9GAMM</name>
<dbReference type="FunFam" id="3.40.50.2300:FF:000001">
    <property type="entry name" value="DNA-binding response regulator PhoB"/>
    <property type="match status" value="1"/>
</dbReference>
<evidence type="ECO:0000256" key="3">
    <source>
        <dbReference type="ARBA" id="ARBA00023015"/>
    </source>
</evidence>